<name>A0A1H3HB83_9RHOB</name>
<evidence type="ECO:0000259" key="1">
    <source>
        <dbReference type="Pfam" id="PF00144"/>
    </source>
</evidence>
<dbReference type="InterPro" id="IPR012338">
    <property type="entry name" value="Beta-lactam/transpept-like"/>
</dbReference>
<reference evidence="2 3" key="1">
    <citation type="submission" date="2016-10" db="EMBL/GenBank/DDBJ databases">
        <authorList>
            <person name="de Groot N.N."/>
        </authorList>
    </citation>
    <scope>NUCLEOTIDE SEQUENCE [LARGE SCALE GENOMIC DNA]</scope>
    <source>
        <strain evidence="2 3">DSM 26880</strain>
    </source>
</reference>
<dbReference type="STRING" id="321339.SAMN05444340_103329"/>
<dbReference type="OrthoDB" id="9814204at2"/>
<dbReference type="InterPro" id="IPR050789">
    <property type="entry name" value="Diverse_Enzym_Activities"/>
</dbReference>
<dbReference type="InterPro" id="IPR001466">
    <property type="entry name" value="Beta-lactam-related"/>
</dbReference>
<proteinExistence type="predicted"/>
<keyword evidence="3" id="KW-1185">Reference proteome</keyword>
<dbReference type="Proteomes" id="UP000199286">
    <property type="component" value="Unassembled WGS sequence"/>
</dbReference>
<evidence type="ECO:0000313" key="3">
    <source>
        <dbReference type="Proteomes" id="UP000199286"/>
    </source>
</evidence>
<dbReference type="RefSeq" id="WP_089880636.1">
    <property type="nucleotide sequence ID" value="NZ_FNPF01000003.1"/>
</dbReference>
<accession>A0A1H3HB83</accession>
<dbReference type="SUPFAM" id="SSF56601">
    <property type="entry name" value="beta-lactamase/transpeptidase-like"/>
    <property type="match status" value="1"/>
</dbReference>
<organism evidence="2 3">
    <name type="scientific">Citreimonas salinaria</name>
    <dbReference type="NCBI Taxonomy" id="321339"/>
    <lineage>
        <taxon>Bacteria</taxon>
        <taxon>Pseudomonadati</taxon>
        <taxon>Pseudomonadota</taxon>
        <taxon>Alphaproteobacteria</taxon>
        <taxon>Rhodobacterales</taxon>
        <taxon>Roseobacteraceae</taxon>
        <taxon>Citreimonas</taxon>
    </lineage>
</organism>
<evidence type="ECO:0000313" key="2">
    <source>
        <dbReference type="EMBL" id="SDY12485.1"/>
    </source>
</evidence>
<dbReference type="AlphaFoldDB" id="A0A1H3HB83"/>
<dbReference type="EMBL" id="FNPF01000003">
    <property type="protein sequence ID" value="SDY12485.1"/>
    <property type="molecule type" value="Genomic_DNA"/>
</dbReference>
<gene>
    <name evidence="2" type="ORF">SAMN05444340_103329</name>
</gene>
<dbReference type="Gene3D" id="3.40.710.10">
    <property type="entry name" value="DD-peptidase/beta-lactamase superfamily"/>
    <property type="match status" value="1"/>
</dbReference>
<feature type="domain" description="Beta-lactamase-related" evidence="1">
    <location>
        <begin position="87"/>
        <end position="356"/>
    </location>
</feature>
<sequence length="386" mass="42651">MRRWVLRLLGAALVLAVAVAFWQRDAIARLHAVTTLFDEGRIVQNFSHMDRLFDTAPIPVTRAPTPIPEGAAMTPPEGWQDWLDRRAVAGIVVLHDGAVVQEDYRMGTAREDQRVSWSVAKSYLSMLVGIVVAQGAIADLDDPVDKYAPALRGSAYEGVSIRHVLQMSSGVDFDEDYFNFFSDINRMGRVLALGGSMDRFTAAREDRIGPAGERWQYVSIDTHVLSMVLRGATGEKIPALMGRLILDPLGTWGDPHYVTDGHGVAFVLGGLNLTTRDYARMGELARLNGRFDGRRIVPAEWMTESTRASAPTLPGAMGYGYQWWIPADAREGEFLARGVYGQFVYVDQDSGVVIAVNGADRQFRAPGALDDAIGMFRTIARIFERE</sequence>
<dbReference type="PANTHER" id="PTHR43283">
    <property type="entry name" value="BETA-LACTAMASE-RELATED"/>
    <property type="match status" value="1"/>
</dbReference>
<dbReference type="PANTHER" id="PTHR43283:SF14">
    <property type="entry name" value="BLL8153 PROTEIN"/>
    <property type="match status" value="1"/>
</dbReference>
<dbReference type="Pfam" id="PF00144">
    <property type="entry name" value="Beta-lactamase"/>
    <property type="match status" value="1"/>
</dbReference>
<protein>
    <recommendedName>
        <fullName evidence="1">Beta-lactamase-related domain-containing protein</fullName>
    </recommendedName>
</protein>